<proteinExistence type="inferred from homology"/>
<dbReference type="InterPro" id="IPR050638">
    <property type="entry name" value="AA-Vitamin_Transporters"/>
</dbReference>
<dbReference type="Pfam" id="PF00892">
    <property type="entry name" value="EamA"/>
    <property type="match status" value="2"/>
</dbReference>
<dbReference type="AlphaFoldDB" id="A0A5D0RMQ9"/>
<keyword evidence="9" id="KW-1185">Reference proteome</keyword>
<evidence type="ECO:0000256" key="3">
    <source>
        <dbReference type="ARBA" id="ARBA00022692"/>
    </source>
</evidence>
<organism evidence="8 9">
    <name type="scientific">Maritimibacter fusiformis</name>
    <dbReference type="NCBI Taxonomy" id="2603819"/>
    <lineage>
        <taxon>Bacteria</taxon>
        <taxon>Pseudomonadati</taxon>
        <taxon>Pseudomonadota</taxon>
        <taxon>Alphaproteobacteria</taxon>
        <taxon>Rhodobacterales</taxon>
        <taxon>Roseobacteraceae</taxon>
        <taxon>Maritimibacter</taxon>
    </lineage>
</organism>
<feature type="transmembrane region" description="Helical" evidence="6">
    <location>
        <begin position="126"/>
        <end position="144"/>
    </location>
</feature>
<evidence type="ECO:0000313" key="9">
    <source>
        <dbReference type="Proteomes" id="UP000322080"/>
    </source>
</evidence>
<comment type="similarity">
    <text evidence="2">Belongs to the EamA transporter family.</text>
</comment>
<feature type="transmembrane region" description="Helical" evidence="6">
    <location>
        <begin position="274"/>
        <end position="291"/>
    </location>
</feature>
<feature type="transmembrane region" description="Helical" evidence="6">
    <location>
        <begin position="39"/>
        <end position="59"/>
    </location>
</feature>
<evidence type="ECO:0000256" key="4">
    <source>
        <dbReference type="ARBA" id="ARBA00022989"/>
    </source>
</evidence>
<dbReference type="PANTHER" id="PTHR32322:SF2">
    <property type="entry name" value="EAMA DOMAIN-CONTAINING PROTEIN"/>
    <property type="match status" value="1"/>
</dbReference>
<evidence type="ECO:0000259" key="7">
    <source>
        <dbReference type="Pfam" id="PF00892"/>
    </source>
</evidence>
<comment type="caution">
    <text evidence="8">The sequence shown here is derived from an EMBL/GenBank/DDBJ whole genome shotgun (WGS) entry which is preliminary data.</text>
</comment>
<sequence>MEEKRNLDGFGVVLLVLAATVMGTNQAIIKLVNDGLQPVFAAGLRSAGGTLLVLGWMLMRGQRLDFRPGTIRAGLLIGSLFGLEFLLLFLALDMTTVIRTSVIFYSMPVWLAGAAHFLLPGERLTAAKALGLALAFAGVVWAIVDRGGVAGEASLLGDLFALGAALAWMMLVLVARMSPLRVVSSNMQIFWQVLISTPLLLGASVFFGPWVRDFEPVHLFWVGYQMVVVVAVGFLVWFWLLNRYKAAPVASFSFLSPVIGVAAGWLFLDEPLTASLVVKLALVAVGIVLINRPARR</sequence>
<dbReference type="EMBL" id="VSIY01000003">
    <property type="protein sequence ID" value="TYB82753.1"/>
    <property type="molecule type" value="Genomic_DNA"/>
</dbReference>
<evidence type="ECO:0000313" key="8">
    <source>
        <dbReference type="EMBL" id="TYB82753.1"/>
    </source>
</evidence>
<dbReference type="GO" id="GO:0016020">
    <property type="term" value="C:membrane"/>
    <property type="evidence" value="ECO:0007669"/>
    <property type="project" value="UniProtKB-SubCell"/>
</dbReference>
<dbReference type="PANTHER" id="PTHR32322">
    <property type="entry name" value="INNER MEMBRANE TRANSPORTER"/>
    <property type="match status" value="1"/>
</dbReference>
<keyword evidence="4 6" id="KW-1133">Transmembrane helix</keyword>
<feature type="transmembrane region" description="Helical" evidence="6">
    <location>
        <begin position="219"/>
        <end position="240"/>
    </location>
</feature>
<feature type="transmembrane region" description="Helical" evidence="6">
    <location>
        <begin position="71"/>
        <end position="92"/>
    </location>
</feature>
<feature type="transmembrane region" description="Helical" evidence="6">
    <location>
        <begin position="98"/>
        <end position="119"/>
    </location>
</feature>
<dbReference type="RefSeq" id="WP_148375843.1">
    <property type="nucleotide sequence ID" value="NZ_VSIY01000003.1"/>
</dbReference>
<keyword evidence="5 6" id="KW-0472">Membrane</keyword>
<feature type="transmembrane region" description="Helical" evidence="6">
    <location>
        <begin position="156"/>
        <end position="177"/>
    </location>
</feature>
<evidence type="ECO:0000256" key="5">
    <source>
        <dbReference type="ARBA" id="ARBA00023136"/>
    </source>
</evidence>
<protein>
    <submittedName>
        <fullName evidence="8">DMT family transporter</fullName>
    </submittedName>
</protein>
<evidence type="ECO:0000256" key="6">
    <source>
        <dbReference type="SAM" id="Phobius"/>
    </source>
</evidence>
<name>A0A5D0RMQ9_9RHOB</name>
<feature type="transmembrane region" description="Helical" evidence="6">
    <location>
        <begin position="247"/>
        <end position="268"/>
    </location>
</feature>
<dbReference type="InterPro" id="IPR000620">
    <property type="entry name" value="EamA_dom"/>
</dbReference>
<evidence type="ECO:0000256" key="2">
    <source>
        <dbReference type="ARBA" id="ARBA00007362"/>
    </source>
</evidence>
<dbReference type="InterPro" id="IPR037185">
    <property type="entry name" value="EmrE-like"/>
</dbReference>
<evidence type="ECO:0000256" key="1">
    <source>
        <dbReference type="ARBA" id="ARBA00004141"/>
    </source>
</evidence>
<keyword evidence="3 6" id="KW-0812">Transmembrane</keyword>
<reference evidence="8 9" key="1">
    <citation type="submission" date="2019-08" db="EMBL/GenBank/DDBJ databases">
        <title>Identification of a novel species of the genus Boseongicola.</title>
        <authorList>
            <person name="Zhang X.-Q."/>
        </authorList>
    </citation>
    <scope>NUCLEOTIDE SEQUENCE [LARGE SCALE GENOMIC DNA]</scope>
    <source>
        <strain evidence="8 9">HY14</strain>
    </source>
</reference>
<dbReference type="Proteomes" id="UP000322080">
    <property type="component" value="Unassembled WGS sequence"/>
</dbReference>
<feature type="domain" description="EamA" evidence="7">
    <location>
        <begin position="156"/>
        <end position="291"/>
    </location>
</feature>
<feature type="domain" description="EamA" evidence="7">
    <location>
        <begin position="10"/>
        <end position="142"/>
    </location>
</feature>
<gene>
    <name evidence="8" type="ORF">FVF75_00785</name>
</gene>
<comment type="subcellular location">
    <subcellularLocation>
        <location evidence="1">Membrane</location>
        <topology evidence="1">Multi-pass membrane protein</topology>
    </subcellularLocation>
</comment>
<dbReference type="SUPFAM" id="SSF103481">
    <property type="entry name" value="Multidrug resistance efflux transporter EmrE"/>
    <property type="match status" value="2"/>
</dbReference>
<accession>A0A5D0RMQ9</accession>
<feature type="transmembrane region" description="Helical" evidence="6">
    <location>
        <begin position="189"/>
        <end position="207"/>
    </location>
</feature>